<dbReference type="Proteomes" id="UP000507245">
    <property type="component" value="Unassembled WGS sequence"/>
</dbReference>
<sequence length="91" mass="10342">MVDSTLVDNHMEDYVILEAVGFQNSMQAAMLPLSLSLLGVGSAIKHQNPIPVRTSPDLERKRTRVLKPSLQTSNFADRRARKWRRVLGQRK</sequence>
<proteinExistence type="predicted"/>
<reference evidence="2" key="1">
    <citation type="journal article" date="2020" name="Genome Biol.">
        <title>Gamete binning: chromosome-level and haplotype-resolved genome assembly enabled by high-throughput single-cell sequencing of gamete genomes.</title>
        <authorList>
            <person name="Campoy J.A."/>
            <person name="Sun H."/>
            <person name="Goel M."/>
            <person name="Jiao W.-B."/>
            <person name="Folz-Donahue K."/>
            <person name="Wang N."/>
            <person name="Rubio M."/>
            <person name="Liu C."/>
            <person name="Kukat C."/>
            <person name="Ruiz D."/>
            <person name="Huettel B."/>
            <person name="Schneeberger K."/>
        </authorList>
    </citation>
    <scope>NUCLEOTIDE SEQUENCE [LARGE SCALE GENOMIC DNA]</scope>
    <source>
        <strain evidence="2">cv. Rojo Pasion</strain>
    </source>
</reference>
<evidence type="ECO:0000313" key="1">
    <source>
        <dbReference type="EMBL" id="CAB4307028.1"/>
    </source>
</evidence>
<name>A0A6J5X875_PRUAR</name>
<accession>A0A6J5X875</accession>
<dbReference type="AlphaFoldDB" id="A0A6J5X875"/>
<organism evidence="1 2">
    <name type="scientific">Prunus armeniaca</name>
    <name type="common">Apricot</name>
    <name type="synonym">Armeniaca vulgaris</name>
    <dbReference type="NCBI Taxonomy" id="36596"/>
    <lineage>
        <taxon>Eukaryota</taxon>
        <taxon>Viridiplantae</taxon>
        <taxon>Streptophyta</taxon>
        <taxon>Embryophyta</taxon>
        <taxon>Tracheophyta</taxon>
        <taxon>Spermatophyta</taxon>
        <taxon>Magnoliopsida</taxon>
        <taxon>eudicotyledons</taxon>
        <taxon>Gunneridae</taxon>
        <taxon>Pentapetalae</taxon>
        <taxon>rosids</taxon>
        <taxon>fabids</taxon>
        <taxon>Rosales</taxon>
        <taxon>Rosaceae</taxon>
        <taxon>Amygdaloideae</taxon>
        <taxon>Amygdaleae</taxon>
        <taxon>Prunus</taxon>
    </lineage>
</organism>
<dbReference type="EMBL" id="CAEKKB010000004">
    <property type="protein sequence ID" value="CAB4307028.1"/>
    <property type="molecule type" value="Genomic_DNA"/>
</dbReference>
<protein>
    <submittedName>
        <fullName evidence="1">Uncharacterized protein</fullName>
    </submittedName>
</protein>
<evidence type="ECO:0000313" key="2">
    <source>
        <dbReference type="Proteomes" id="UP000507245"/>
    </source>
</evidence>
<keyword evidence="2" id="KW-1185">Reference proteome</keyword>
<gene>
    <name evidence="1" type="ORF">ORAREDHAP_LOCUS25479</name>
</gene>